<keyword evidence="1" id="KW-1133">Transmembrane helix</keyword>
<evidence type="ECO:0000256" key="1">
    <source>
        <dbReference type="SAM" id="Phobius"/>
    </source>
</evidence>
<evidence type="ECO:0008006" key="4">
    <source>
        <dbReference type="Google" id="ProtNLM"/>
    </source>
</evidence>
<evidence type="ECO:0000313" key="2">
    <source>
        <dbReference type="EMBL" id="SMD08464.1"/>
    </source>
</evidence>
<dbReference type="OrthoDB" id="768371at2"/>
<sequence>MKRIKAFTLFELVLGMLLAAIVIGMAYYASSIFMRIYDSYSKGSYAQSELVLFKKVVSKDVERAARLDVRNDELLLKDPQGETVLSYTFASEYALRRGAAVDTFKLDNLQVRSSFEGNVQESGLTDLLVFSFRYAGEPAVFTVRKQYSAKDLFELKR</sequence>
<protein>
    <recommendedName>
        <fullName evidence="4">Prepilin-type N-terminal cleavage/methylation domain-containing protein</fullName>
    </recommendedName>
</protein>
<dbReference type="Proteomes" id="UP000192756">
    <property type="component" value="Unassembled WGS sequence"/>
</dbReference>
<accession>A0A1W2EFC0</accession>
<gene>
    <name evidence="2" type="ORF">SAMN04488524_4768</name>
</gene>
<name>A0A1W2EFC0_9SPHI</name>
<organism evidence="2 3">
    <name type="scientific">Pedobacter africanus</name>
    <dbReference type="NCBI Taxonomy" id="151894"/>
    <lineage>
        <taxon>Bacteria</taxon>
        <taxon>Pseudomonadati</taxon>
        <taxon>Bacteroidota</taxon>
        <taxon>Sphingobacteriia</taxon>
        <taxon>Sphingobacteriales</taxon>
        <taxon>Sphingobacteriaceae</taxon>
        <taxon>Pedobacter</taxon>
    </lineage>
</organism>
<keyword evidence="1" id="KW-0472">Membrane</keyword>
<dbReference type="STRING" id="151894.SAMN04488524_4768"/>
<reference evidence="3" key="1">
    <citation type="submission" date="2017-04" db="EMBL/GenBank/DDBJ databases">
        <authorList>
            <person name="Varghese N."/>
            <person name="Submissions S."/>
        </authorList>
    </citation>
    <scope>NUCLEOTIDE SEQUENCE [LARGE SCALE GENOMIC DNA]</scope>
    <source>
        <strain evidence="3">DSM 12126</strain>
    </source>
</reference>
<feature type="transmembrane region" description="Helical" evidence="1">
    <location>
        <begin position="7"/>
        <end position="29"/>
    </location>
</feature>
<dbReference type="RefSeq" id="WP_084241545.1">
    <property type="nucleotide sequence ID" value="NZ_FWXT01000006.1"/>
</dbReference>
<dbReference type="EMBL" id="FWXT01000006">
    <property type="protein sequence ID" value="SMD08464.1"/>
    <property type="molecule type" value="Genomic_DNA"/>
</dbReference>
<dbReference type="Pfam" id="PF07963">
    <property type="entry name" value="N_methyl"/>
    <property type="match status" value="1"/>
</dbReference>
<keyword evidence="3" id="KW-1185">Reference proteome</keyword>
<dbReference type="InterPro" id="IPR012902">
    <property type="entry name" value="N_methyl_site"/>
</dbReference>
<evidence type="ECO:0000313" key="3">
    <source>
        <dbReference type="Proteomes" id="UP000192756"/>
    </source>
</evidence>
<dbReference type="AlphaFoldDB" id="A0A1W2EFC0"/>
<keyword evidence="1" id="KW-0812">Transmembrane</keyword>
<proteinExistence type="predicted"/>